<evidence type="ECO:0000313" key="2">
    <source>
        <dbReference type="Proteomes" id="UP001153678"/>
    </source>
</evidence>
<accession>A0A9W4SCX1</accession>
<dbReference type="InterPro" id="IPR036047">
    <property type="entry name" value="F-box-like_dom_sf"/>
</dbReference>
<proteinExistence type="predicted"/>
<keyword evidence="2" id="KW-1185">Reference proteome</keyword>
<name>A0A9W4SCX1_9GLOM</name>
<dbReference type="Proteomes" id="UP001153678">
    <property type="component" value="Unassembled WGS sequence"/>
</dbReference>
<dbReference type="SUPFAM" id="SSF81383">
    <property type="entry name" value="F-box domain"/>
    <property type="match status" value="1"/>
</dbReference>
<gene>
    <name evidence="1" type="ORF">FWILDA_LOCUS1232</name>
</gene>
<evidence type="ECO:0000313" key="1">
    <source>
        <dbReference type="EMBL" id="CAI2163765.1"/>
    </source>
</evidence>
<organism evidence="1 2">
    <name type="scientific">Funneliformis geosporum</name>
    <dbReference type="NCBI Taxonomy" id="1117311"/>
    <lineage>
        <taxon>Eukaryota</taxon>
        <taxon>Fungi</taxon>
        <taxon>Fungi incertae sedis</taxon>
        <taxon>Mucoromycota</taxon>
        <taxon>Glomeromycotina</taxon>
        <taxon>Glomeromycetes</taxon>
        <taxon>Glomerales</taxon>
        <taxon>Glomeraceae</taxon>
        <taxon>Funneliformis</taxon>
    </lineage>
</organism>
<sequence>MIPQLPEDCVREIVQYLSDSPFDLFSCLLVNKIWFICAVSILWKNPWKHNKYLHVNITNCSLTLKGKANHLSFKNHHDYKIFWKVIGKTILKCLPYETKQLLIHQGIPLNPSLLSQPKFNYIIYLQKISHIYINLLVDNIFDGFESLIECKRVVTKELWKYLLQECIRVKTLMIPNDISFMKYNNDMKGFFKRIDTLVCSTKHSKNMYQEITGYGLSLQKLKILTYNCCYNNDDLENLIKSQNNLQELHIIDDDGNNKFDFIPSNSLETSPITYLYSISNVYDRFIIHSRNSLKKIKVETKVYTLDHLKSFIRTIVNSCPNLEVIIIHLDKNRSHVGRLDSVTWAIISSITSTDDERKPTLEFSIKPTSRGYEIQLERNVRTKIYHY</sequence>
<protein>
    <submittedName>
        <fullName evidence="1">16916_t:CDS:1</fullName>
    </submittedName>
</protein>
<reference evidence="1" key="1">
    <citation type="submission" date="2022-08" db="EMBL/GenBank/DDBJ databases">
        <authorList>
            <person name="Kallberg Y."/>
            <person name="Tangrot J."/>
            <person name="Rosling A."/>
        </authorList>
    </citation>
    <scope>NUCLEOTIDE SEQUENCE</scope>
    <source>
        <strain evidence="1">Wild A</strain>
    </source>
</reference>
<dbReference type="EMBL" id="CAMKVN010000110">
    <property type="protein sequence ID" value="CAI2163765.1"/>
    <property type="molecule type" value="Genomic_DNA"/>
</dbReference>
<dbReference type="OrthoDB" id="2334625at2759"/>
<comment type="caution">
    <text evidence="1">The sequence shown here is derived from an EMBL/GenBank/DDBJ whole genome shotgun (WGS) entry which is preliminary data.</text>
</comment>
<dbReference type="AlphaFoldDB" id="A0A9W4SCX1"/>